<organism evidence="9 10">
    <name type="scientific">Elysia marginata</name>
    <dbReference type="NCBI Taxonomy" id="1093978"/>
    <lineage>
        <taxon>Eukaryota</taxon>
        <taxon>Metazoa</taxon>
        <taxon>Spiralia</taxon>
        <taxon>Lophotrochozoa</taxon>
        <taxon>Mollusca</taxon>
        <taxon>Gastropoda</taxon>
        <taxon>Heterobranchia</taxon>
        <taxon>Euthyneura</taxon>
        <taxon>Panpulmonata</taxon>
        <taxon>Sacoglossa</taxon>
        <taxon>Placobranchoidea</taxon>
        <taxon>Plakobranchidae</taxon>
        <taxon>Elysia</taxon>
    </lineage>
</organism>
<evidence type="ECO:0000256" key="4">
    <source>
        <dbReference type="ARBA" id="ARBA00023180"/>
    </source>
</evidence>
<dbReference type="InterPro" id="IPR036179">
    <property type="entry name" value="Ig-like_dom_sf"/>
</dbReference>
<feature type="domain" description="Ig-like" evidence="8">
    <location>
        <begin position="34"/>
        <end position="117"/>
    </location>
</feature>
<evidence type="ECO:0000256" key="6">
    <source>
        <dbReference type="SAM" id="MobiDB-lite"/>
    </source>
</evidence>
<dbReference type="GO" id="GO:0050839">
    <property type="term" value="F:cell adhesion molecule binding"/>
    <property type="evidence" value="ECO:0007669"/>
    <property type="project" value="TreeGrafter"/>
</dbReference>
<feature type="domain" description="Ig-like" evidence="8">
    <location>
        <begin position="217"/>
        <end position="312"/>
    </location>
</feature>
<comment type="caution">
    <text evidence="9">The sequence shown here is derived from an EMBL/GenBank/DDBJ whole genome shotgun (WGS) entry which is preliminary data.</text>
</comment>
<dbReference type="InterPro" id="IPR051275">
    <property type="entry name" value="Cell_adhesion_signaling"/>
</dbReference>
<feature type="domain" description="Ig-like" evidence="8">
    <location>
        <begin position="132"/>
        <end position="198"/>
    </location>
</feature>
<dbReference type="PROSITE" id="PS50835">
    <property type="entry name" value="IG_LIKE"/>
    <property type="match status" value="3"/>
</dbReference>
<dbReference type="Pfam" id="PF13927">
    <property type="entry name" value="Ig_3"/>
    <property type="match status" value="2"/>
</dbReference>
<dbReference type="InterPro" id="IPR007110">
    <property type="entry name" value="Ig-like_dom"/>
</dbReference>
<dbReference type="SMART" id="SM00409">
    <property type="entry name" value="IG"/>
    <property type="match status" value="3"/>
</dbReference>
<protein>
    <submittedName>
        <fullName evidence="9">Kin of IRRE-like protein 1</fullName>
    </submittedName>
</protein>
<gene>
    <name evidence="9" type="ORF">ElyMa_001539100</name>
</gene>
<evidence type="ECO:0000256" key="2">
    <source>
        <dbReference type="ARBA" id="ARBA00023136"/>
    </source>
</evidence>
<dbReference type="GO" id="GO:0098609">
    <property type="term" value="P:cell-cell adhesion"/>
    <property type="evidence" value="ECO:0007669"/>
    <property type="project" value="TreeGrafter"/>
</dbReference>
<dbReference type="AlphaFoldDB" id="A0AAV4JCS0"/>
<keyword evidence="2 7" id="KW-0472">Membrane</keyword>
<dbReference type="InterPro" id="IPR003598">
    <property type="entry name" value="Ig_sub2"/>
</dbReference>
<comment type="subcellular location">
    <subcellularLocation>
        <location evidence="1">Membrane</location>
        <topology evidence="1">Single-pass type I membrane protein</topology>
    </subcellularLocation>
</comment>
<keyword evidence="7" id="KW-0812">Transmembrane</keyword>
<keyword evidence="4" id="KW-0325">Glycoprotein</keyword>
<dbReference type="Pfam" id="PF13895">
    <property type="entry name" value="Ig_2"/>
    <property type="match status" value="1"/>
</dbReference>
<evidence type="ECO:0000256" key="7">
    <source>
        <dbReference type="SAM" id="Phobius"/>
    </source>
</evidence>
<feature type="compositionally biased region" description="Polar residues" evidence="6">
    <location>
        <begin position="494"/>
        <end position="504"/>
    </location>
</feature>
<reference evidence="9 10" key="1">
    <citation type="journal article" date="2021" name="Elife">
        <title>Chloroplast acquisition without the gene transfer in kleptoplastic sea slugs, Plakobranchus ocellatus.</title>
        <authorList>
            <person name="Maeda T."/>
            <person name="Takahashi S."/>
            <person name="Yoshida T."/>
            <person name="Shimamura S."/>
            <person name="Takaki Y."/>
            <person name="Nagai Y."/>
            <person name="Toyoda A."/>
            <person name="Suzuki Y."/>
            <person name="Arimoto A."/>
            <person name="Ishii H."/>
            <person name="Satoh N."/>
            <person name="Nishiyama T."/>
            <person name="Hasebe M."/>
            <person name="Maruyama T."/>
            <person name="Minagawa J."/>
            <person name="Obokata J."/>
            <person name="Shigenobu S."/>
        </authorList>
    </citation>
    <scope>NUCLEOTIDE SEQUENCE [LARGE SCALE GENOMIC DNA]</scope>
</reference>
<dbReference type="InterPro" id="IPR013783">
    <property type="entry name" value="Ig-like_fold"/>
</dbReference>
<evidence type="ECO:0000256" key="3">
    <source>
        <dbReference type="ARBA" id="ARBA00023157"/>
    </source>
</evidence>
<dbReference type="PANTHER" id="PTHR11640">
    <property type="entry name" value="NEPHRIN"/>
    <property type="match status" value="1"/>
</dbReference>
<dbReference type="GO" id="GO:0005886">
    <property type="term" value="C:plasma membrane"/>
    <property type="evidence" value="ECO:0007669"/>
    <property type="project" value="TreeGrafter"/>
</dbReference>
<evidence type="ECO:0000259" key="8">
    <source>
        <dbReference type="PROSITE" id="PS50835"/>
    </source>
</evidence>
<dbReference type="PANTHER" id="PTHR11640:SF31">
    <property type="entry name" value="IRREGULAR CHIASM C-ROUGHEST PROTEIN-RELATED"/>
    <property type="match status" value="1"/>
</dbReference>
<keyword evidence="10" id="KW-1185">Reference proteome</keyword>
<keyword evidence="7" id="KW-1133">Transmembrane helix</keyword>
<dbReference type="Proteomes" id="UP000762676">
    <property type="component" value="Unassembled WGS sequence"/>
</dbReference>
<keyword evidence="5" id="KW-0393">Immunoglobulin domain</keyword>
<dbReference type="EMBL" id="BMAT01003052">
    <property type="protein sequence ID" value="GFS19166.1"/>
    <property type="molecule type" value="Genomic_DNA"/>
</dbReference>
<dbReference type="SUPFAM" id="SSF48726">
    <property type="entry name" value="Immunoglobulin"/>
    <property type="match status" value="3"/>
</dbReference>
<dbReference type="InterPro" id="IPR003599">
    <property type="entry name" value="Ig_sub"/>
</dbReference>
<evidence type="ECO:0000313" key="10">
    <source>
        <dbReference type="Proteomes" id="UP000762676"/>
    </source>
</evidence>
<dbReference type="CDD" id="cd00096">
    <property type="entry name" value="Ig"/>
    <property type="match status" value="1"/>
</dbReference>
<evidence type="ECO:0000256" key="1">
    <source>
        <dbReference type="ARBA" id="ARBA00004479"/>
    </source>
</evidence>
<keyword evidence="3" id="KW-1015">Disulfide bond</keyword>
<accession>A0AAV4JCS0</accession>
<feature type="transmembrane region" description="Helical" evidence="7">
    <location>
        <begin position="316"/>
        <end position="344"/>
    </location>
</feature>
<proteinExistence type="predicted"/>
<name>A0AAV4JCS0_9GAST</name>
<sequence>MSSRVECEAIIPNYQQHPSNRLRASQILDVLFVPNITMRTNASTQELREKQAVRFHCTGDSNPRIVTWRWERNDTTIPGATTDTFIIPDISHDFHNNKISCIATNRVGSSRVDRRLDVKYGARIVHITEVVGADLDKPTELKCEAIGNPAPIVTWRRKNKGGRVADSGHRSTTVSVQSVYRIDRVSPHSFGWYVCTATVNNFPPASAEAMLLKNDRPNLRSEKDQMATEGKAARLECLAHSIPKPDRITWYRPGGNRINFATSGRFSEETVHMLYGVKSILHIASAQSEDFGYYNCTMTNCYGTVSEKIQLVEKHVLPITFIIIGVIAGVVVMFVAGLACVLYMRCRNEKHAGSVLGSYTDTDSSSDKTVKKRDKLDSPSTLMGQLRQDYNKEMYRFSADYDDMPYKDFTCVPLQEQPQKANNNGYGYIEPYEAYSDHQIYDGDYVHRGDDLVPERLGYDPLYGSGNYSMSSFRANNYDTSTPPPTMTRLTPLHMSNSKLATDV</sequence>
<evidence type="ECO:0000313" key="9">
    <source>
        <dbReference type="EMBL" id="GFS19166.1"/>
    </source>
</evidence>
<evidence type="ECO:0000256" key="5">
    <source>
        <dbReference type="ARBA" id="ARBA00023319"/>
    </source>
</evidence>
<dbReference type="GO" id="GO:0005911">
    <property type="term" value="C:cell-cell junction"/>
    <property type="evidence" value="ECO:0007669"/>
    <property type="project" value="TreeGrafter"/>
</dbReference>
<dbReference type="Gene3D" id="2.60.40.10">
    <property type="entry name" value="Immunoglobulins"/>
    <property type="match status" value="3"/>
</dbReference>
<dbReference type="SMART" id="SM00408">
    <property type="entry name" value="IGc2"/>
    <property type="match status" value="2"/>
</dbReference>
<feature type="region of interest" description="Disordered" evidence="6">
    <location>
        <begin position="481"/>
        <end position="504"/>
    </location>
</feature>